<name>A0A8H7EN56_9FUNG</name>
<gene>
    <name evidence="2" type="ORF">EC973_000347</name>
</gene>
<proteinExistence type="predicted"/>
<accession>A0A8H7EN56</accession>
<dbReference type="Proteomes" id="UP000605846">
    <property type="component" value="Unassembled WGS sequence"/>
</dbReference>
<dbReference type="AlphaFoldDB" id="A0A8H7EN56"/>
<evidence type="ECO:0000313" key="2">
    <source>
        <dbReference type="EMBL" id="KAF7725181.1"/>
    </source>
</evidence>
<sequence length="142" mass="16172">MPLLSGLRHHALHGEEWVSQVRRNENVLQLLRTLKERDRKKKSPKAGKTKTNSIHGMPTLKRFSCVVIQGKTKGFVVTDRIDEFGGQEKRHRDAADIAPCNAFVCIPRDDEHAVRRALAHDIDLSELKQHCPVVTVRIPKEI</sequence>
<feature type="region of interest" description="Disordered" evidence="1">
    <location>
        <begin position="35"/>
        <end position="54"/>
    </location>
</feature>
<feature type="compositionally biased region" description="Basic residues" evidence="1">
    <location>
        <begin position="38"/>
        <end position="48"/>
    </location>
</feature>
<reference evidence="2" key="1">
    <citation type="submission" date="2020-01" db="EMBL/GenBank/DDBJ databases">
        <title>Genome Sequencing of Three Apophysomyces-Like Fungal Strains Confirms a Novel Fungal Genus in the Mucoromycota with divergent Burkholderia-like Endosymbiotic Bacteria.</title>
        <authorList>
            <person name="Stajich J.E."/>
            <person name="Macias A.M."/>
            <person name="Carter-House D."/>
            <person name="Lovett B."/>
            <person name="Kasson L.R."/>
            <person name="Berry K."/>
            <person name="Grigoriev I."/>
            <person name="Chang Y."/>
            <person name="Spatafora J."/>
            <person name="Kasson M.T."/>
        </authorList>
    </citation>
    <scope>NUCLEOTIDE SEQUENCE</scope>
    <source>
        <strain evidence="2">NRRL A-21654</strain>
    </source>
</reference>
<keyword evidence="3" id="KW-1185">Reference proteome</keyword>
<organism evidence="2 3">
    <name type="scientific">Apophysomyces ossiformis</name>
    <dbReference type="NCBI Taxonomy" id="679940"/>
    <lineage>
        <taxon>Eukaryota</taxon>
        <taxon>Fungi</taxon>
        <taxon>Fungi incertae sedis</taxon>
        <taxon>Mucoromycota</taxon>
        <taxon>Mucoromycotina</taxon>
        <taxon>Mucoromycetes</taxon>
        <taxon>Mucorales</taxon>
        <taxon>Mucorineae</taxon>
        <taxon>Mucoraceae</taxon>
        <taxon>Apophysomyces</taxon>
    </lineage>
</organism>
<dbReference type="EMBL" id="JABAYA010000102">
    <property type="protein sequence ID" value="KAF7725181.1"/>
    <property type="molecule type" value="Genomic_DNA"/>
</dbReference>
<evidence type="ECO:0000256" key="1">
    <source>
        <dbReference type="SAM" id="MobiDB-lite"/>
    </source>
</evidence>
<comment type="caution">
    <text evidence="2">The sequence shown here is derived from an EMBL/GenBank/DDBJ whole genome shotgun (WGS) entry which is preliminary data.</text>
</comment>
<protein>
    <submittedName>
        <fullName evidence="2">Uncharacterized protein</fullName>
    </submittedName>
</protein>
<evidence type="ECO:0000313" key="3">
    <source>
        <dbReference type="Proteomes" id="UP000605846"/>
    </source>
</evidence>